<proteinExistence type="predicted"/>
<accession>A0A0F9A415</accession>
<dbReference type="AlphaFoldDB" id="A0A0F9A415"/>
<organism evidence="1">
    <name type="scientific">marine sediment metagenome</name>
    <dbReference type="NCBI Taxonomy" id="412755"/>
    <lineage>
        <taxon>unclassified sequences</taxon>
        <taxon>metagenomes</taxon>
        <taxon>ecological metagenomes</taxon>
    </lineage>
</organism>
<dbReference type="EMBL" id="LAZR01044577">
    <property type="protein sequence ID" value="KKL04309.1"/>
    <property type="molecule type" value="Genomic_DNA"/>
</dbReference>
<comment type="caution">
    <text evidence="1">The sequence shown here is derived from an EMBL/GenBank/DDBJ whole genome shotgun (WGS) entry which is preliminary data.</text>
</comment>
<sequence>MPQGTRTYTLPERYSEPSREVEVSVITGPAEAGPFPHNDEVAKLVEHALVFYKTIAAVYCLGDNLPPIAVVVGRYASGGAAGHEDEDTSVSYCMDGYGFHSLGSAIVFALALRDRRNPNDARHTATAINRLLDAPED</sequence>
<evidence type="ECO:0000313" key="1">
    <source>
        <dbReference type="EMBL" id="KKL04309.1"/>
    </source>
</evidence>
<name>A0A0F9A415_9ZZZZ</name>
<gene>
    <name evidence="1" type="ORF">LCGC14_2617360</name>
</gene>
<protein>
    <submittedName>
        <fullName evidence="1">Uncharacterized protein</fullName>
    </submittedName>
</protein>
<reference evidence="1" key="1">
    <citation type="journal article" date="2015" name="Nature">
        <title>Complex archaea that bridge the gap between prokaryotes and eukaryotes.</title>
        <authorList>
            <person name="Spang A."/>
            <person name="Saw J.H."/>
            <person name="Jorgensen S.L."/>
            <person name="Zaremba-Niedzwiedzka K."/>
            <person name="Martijn J."/>
            <person name="Lind A.E."/>
            <person name="van Eijk R."/>
            <person name="Schleper C."/>
            <person name="Guy L."/>
            <person name="Ettema T.J."/>
        </authorList>
    </citation>
    <scope>NUCLEOTIDE SEQUENCE</scope>
</reference>